<sequence>MDKLKVLQASLVVLAYKVKNYHWNFKGAGFFVWHKETDKLASKLIELADDVAEKILMHELPAIGNLKEVLELSVIEEVSTTWYRADDVSNTISADLDKIIQLTKTVESTPTVQPLLDEIFLVTDKAKWQFSRWTK</sequence>
<dbReference type="SUPFAM" id="SSF47240">
    <property type="entry name" value="Ferritin-like"/>
    <property type="match status" value="1"/>
</dbReference>
<dbReference type="Gene3D" id="1.20.1260.10">
    <property type="match status" value="1"/>
</dbReference>
<protein>
    <submittedName>
        <fullName evidence="3">DNA starvation/stationary phase protection protein</fullName>
    </submittedName>
</protein>
<name>A0ABY5R862_9MOLU</name>
<keyword evidence="4" id="KW-1185">Reference proteome</keyword>
<dbReference type="Pfam" id="PF00210">
    <property type="entry name" value="Ferritin"/>
    <property type="match status" value="1"/>
</dbReference>
<dbReference type="PIRSF" id="PIRSF005900">
    <property type="entry name" value="Dps"/>
    <property type="match status" value="1"/>
</dbReference>
<dbReference type="PANTHER" id="PTHR42932">
    <property type="entry name" value="GENERAL STRESS PROTEIN 20U"/>
    <property type="match status" value="1"/>
</dbReference>
<dbReference type="PANTHER" id="PTHR42932:SF1">
    <property type="entry name" value="GENERAL STRESS PROTEIN 20U"/>
    <property type="match status" value="1"/>
</dbReference>
<dbReference type="InterPro" id="IPR002177">
    <property type="entry name" value="DPS_DNA-bd"/>
</dbReference>
<dbReference type="Proteomes" id="UP001059252">
    <property type="component" value="Chromosome"/>
</dbReference>
<proteinExistence type="inferred from homology"/>
<evidence type="ECO:0000313" key="4">
    <source>
        <dbReference type="Proteomes" id="UP001059252"/>
    </source>
</evidence>
<dbReference type="RefSeq" id="WP_258210853.1">
    <property type="nucleotide sequence ID" value="NZ_CP102734.1"/>
</dbReference>
<evidence type="ECO:0000313" key="3">
    <source>
        <dbReference type="EMBL" id="UVD81679.1"/>
    </source>
</evidence>
<accession>A0ABY5R862</accession>
<gene>
    <name evidence="3" type="ORF">NV226_03060</name>
</gene>
<feature type="domain" description="Ferritin/DPS" evidence="2">
    <location>
        <begin position="3"/>
        <end position="131"/>
    </location>
</feature>
<evidence type="ECO:0000259" key="2">
    <source>
        <dbReference type="Pfam" id="PF00210"/>
    </source>
</evidence>
<reference evidence="3" key="1">
    <citation type="submission" date="2022-08" db="EMBL/GenBank/DDBJ databases">
        <title>Complete genome of Mycoplasma iguanae type strain 2327.</title>
        <authorList>
            <person name="Spergser J."/>
        </authorList>
    </citation>
    <scope>NUCLEOTIDE SEQUENCE</scope>
    <source>
        <strain evidence="3">2327</strain>
    </source>
</reference>
<organism evidence="3 4">
    <name type="scientific">Mycoplasma iguanae</name>
    <dbReference type="NCBI Taxonomy" id="292461"/>
    <lineage>
        <taxon>Bacteria</taxon>
        <taxon>Bacillati</taxon>
        <taxon>Mycoplasmatota</taxon>
        <taxon>Mollicutes</taxon>
        <taxon>Mycoplasmataceae</taxon>
        <taxon>Mycoplasma</taxon>
    </lineage>
</organism>
<dbReference type="InterPro" id="IPR009078">
    <property type="entry name" value="Ferritin-like_SF"/>
</dbReference>
<comment type="similarity">
    <text evidence="1">Belongs to the Dps family.</text>
</comment>
<dbReference type="CDD" id="cd01043">
    <property type="entry name" value="DPS"/>
    <property type="match status" value="1"/>
</dbReference>
<evidence type="ECO:0000256" key="1">
    <source>
        <dbReference type="ARBA" id="ARBA00009497"/>
    </source>
</evidence>
<dbReference type="EMBL" id="CP102734">
    <property type="protein sequence ID" value="UVD81679.1"/>
    <property type="molecule type" value="Genomic_DNA"/>
</dbReference>
<dbReference type="InterPro" id="IPR008331">
    <property type="entry name" value="Ferritin_DPS_dom"/>
</dbReference>
<dbReference type="InterPro" id="IPR012347">
    <property type="entry name" value="Ferritin-like"/>
</dbReference>